<dbReference type="InterPro" id="IPR003697">
    <property type="entry name" value="Maf-like"/>
</dbReference>
<feature type="active site" description="Proton acceptor" evidence="4">
    <location>
        <position position="74"/>
    </location>
</feature>
<dbReference type="NCBIfam" id="TIGR00172">
    <property type="entry name" value="maf"/>
    <property type="match status" value="1"/>
</dbReference>
<evidence type="ECO:0000256" key="1">
    <source>
        <dbReference type="ARBA" id="ARBA00001968"/>
    </source>
</evidence>
<proteinExistence type="inferred from homology"/>
<evidence type="ECO:0000313" key="6">
    <source>
        <dbReference type="Proteomes" id="UP000482487"/>
    </source>
</evidence>
<comment type="catalytic activity">
    <reaction evidence="4">
        <text>UTP + H2O = UMP + diphosphate + H(+)</text>
        <dbReference type="Rhea" id="RHEA:29395"/>
        <dbReference type="ChEBI" id="CHEBI:15377"/>
        <dbReference type="ChEBI" id="CHEBI:15378"/>
        <dbReference type="ChEBI" id="CHEBI:33019"/>
        <dbReference type="ChEBI" id="CHEBI:46398"/>
        <dbReference type="ChEBI" id="CHEBI:57865"/>
        <dbReference type="EC" id="3.6.1.9"/>
    </reaction>
</comment>
<name>A0A7C9IN28_9BACT</name>
<dbReference type="HAMAP" id="MF_00528">
    <property type="entry name" value="Maf"/>
    <property type="match status" value="1"/>
</dbReference>
<dbReference type="CDD" id="cd00555">
    <property type="entry name" value="Maf"/>
    <property type="match status" value="1"/>
</dbReference>
<keyword evidence="6" id="KW-1185">Reference proteome</keyword>
<dbReference type="RefSeq" id="WP_160963642.1">
    <property type="nucleotide sequence ID" value="NZ_WVUD01000053.1"/>
</dbReference>
<evidence type="ECO:0000256" key="4">
    <source>
        <dbReference type="HAMAP-Rule" id="MF_00528"/>
    </source>
</evidence>
<gene>
    <name evidence="5" type="ORF">GTA51_18175</name>
</gene>
<feature type="site" description="Important for substrate specificity" evidence="4">
    <location>
        <position position="158"/>
    </location>
</feature>
<keyword evidence="4" id="KW-0963">Cytoplasm</keyword>
<evidence type="ECO:0000256" key="3">
    <source>
        <dbReference type="ARBA" id="ARBA00023080"/>
    </source>
</evidence>
<reference evidence="5 6" key="1">
    <citation type="submission" date="2020-01" db="EMBL/GenBank/DDBJ databases">
        <title>Genome sequence of Desulfovibrio aerotolerans DSM 16695(T).</title>
        <authorList>
            <person name="Karnachuk O."/>
            <person name="Avakyan M."/>
            <person name="Mardanov A."/>
            <person name="Kadnikov V."/>
            <person name="Ravin N."/>
        </authorList>
    </citation>
    <scope>NUCLEOTIDE SEQUENCE [LARGE SCALE GENOMIC DNA]</scope>
    <source>
        <strain evidence="5 6">DSM 16695</strain>
    </source>
</reference>
<evidence type="ECO:0000313" key="5">
    <source>
        <dbReference type="EMBL" id="MYL85041.1"/>
    </source>
</evidence>
<dbReference type="GO" id="GO:0005737">
    <property type="term" value="C:cytoplasm"/>
    <property type="evidence" value="ECO:0007669"/>
    <property type="project" value="UniProtKB-SubCell"/>
</dbReference>
<dbReference type="Proteomes" id="UP000482487">
    <property type="component" value="Unassembled WGS sequence"/>
</dbReference>
<comment type="caution">
    <text evidence="4">Lacks conserved residue(s) required for the propagation of feature annotation.</text>
</comment>
<organism evidence="5 6">
    <name type="scientific">Solidesulfovibrio aerotolerans</name>
    <dbReference type="NCBI Taxonomy" id="295255"/>
    <lineage>
        <taxon>Bacteria</taxon>
        <taxon>Pseudomonadati</taxon>
        <taxon>Thermodesulfobacteriota</taxon>
        <taxon>Desulfovibrionia</taxon>
        <taxon>Desulfovibrionales</taxon>
        <taxon>Desulfovibrionaceae</taxon>
        <taxon>Solidesulfovibrio</taxon>
    </lineage>
</organism>
<dbReference type="Pfam" id="PF02545">
    <property type="entry name" value="Maf"/>
    <property type="match status" value="1"/>
</dbReference>
<comment type="subcellular location">
    <subcellularLocation>
        <location evidence="4">Cytoplasm</location>
    </subcellularLocation>
</comment>
<comment type="caution">
    <text evidence="5">The sequence shown here is derived from an EMBL/GenBank/DDBJ whole genome shotgun (WGS) entry which is preliminary data.</text>
</comment>
<dbReference type="InterPro" id="IPR029001">
    <property type="entry name" value="ITPase-like_fam"/>
</dbReference>
<dbReference type="PANTHER" id="PTHR43213">
    <property type="entry name" value="BIFUNCTIONAL DTTP/UTP PYROPHOSPHATASE/METHYLTRANSFERASE PROTEIN-RELATED"/>
    <property type="match status" value="1"/>
</dbReference>
<dbReference type="PANTHER" id="PTHR43213:SF5">
    <property type="entry name" value="BIFUNCTIONAL DTTP_UTP PYROPHOSPHATASE_METHYLTRANSFERASE PROTEIN-RELATED"/>
    <property type="match status" value="1"/>
</dbReference>
<dbReference type="SUPFAM" id="SSF52972">
    <property type="entry name" value="ITPase-like"/>
    <property type="match status" value="1"/>
</dbReference>
<keyword evidence="2 4" id="KW-0378">Hydrolase</keyword>
<keyword evidence="3 4" id="KW-0546">Nucleotide metabolism</keyword>
<sequence length="202" mass="20994">MTVTHQKIILASASPRRRELLGLAGIAFDIVVSPVEEPAPDVGEHPAAYAARMARLKAAAVAALHPDAVVVGADSVVAVGETILGKPKDAADALRMLTLLSGRTHQVVTGCAIFAPGREPKIFSVATDVTMLAISQTRLTAYVATGEPMDKAGAYAIQGGAAAFVTSICGSYTNVVGLPLAEVATFLRQSVFNEQLARTAER</sequence>
<dbReference type="EMBL" id="WVUD01000053">
    <property type="protein sequence ID" value="MYL85041.1"/>
    <property type="molecule type" value="Genomic_DNA"/>
</dbReference>
<feature type="site" description="Important for substrate specificity" evidence="4">
    <location>
        <position position="75"/>
    </location>
</feature>
<dbReference type="OrthoDB" id="9807767at2"/>
<comment type="cofactor">
    <cofactor evidence="1 4">
        <name>a divalent metal cation</name>
        <dbReference type="ChEBI" id="CHEBI:60240"/>
    </cofactor>
</comment>
<dbReference type="GO" id="GO:0047429">
    <property type="term" value="F:nucleoside triphosphate diphosphatase activity"/>
    <property type="evidence" value="ECO:0007669"/>
    <property type="project" value="UniProtKB-EC"/>
</dbReference>
<dbReference type="PIRSF" id="PIRSF006305">
    <property type="entry name" value="Maf"/>
    <property type="match status" value="1"/>
</dbReference>
<protein>
    <recommendedName>
        <fullName evidence="4">dTTP/UTP pyrophosphatase</fullName>
        <shortName evidence="4">dTTPase/UTPase</shortName>
        <ecNumber evidence="4">3.6.1.9</ecNumber>
    </recommendedName>
    <alternativeName>
        <fullName evidence="4">Nucleoside triphosphate pyrophosphatase</fullName>
    </alternativeName>
    <alternativeName>
        <fullName evidence="4">Nucleotide pyrophosphatase</fullName>
        <shortName evidence="4">Nucleotide PPase</shortName>
    </alternativeName>
</protein>
<feature type="site" description="Important for substrate specificity" evidence="4">
    <location>
        <position position="16"/>
    </location>
</feature>
<dbReference type="AlphaFoldDB" id="A0A7C9IN28"/>
<accession>A0A7C9IN28</accession>
<comment type="catalytic activity">
    <reaction evidence="4">
        <text>dTTP + H2O = dTMP + diphosphate + H(+)</text>
        <dbReference type="Rhea" id="RHEA:28534"/>
        <dbReference type="ChEBI" id="CHEBI:15377"/>
        <dbReference type="ChEBI" id="CHEBI:15378"/>
        <dbReference type="ChEBI" id="CHEBI:33019"/>
        <dbReference type="ChEBI" id="CHEBI:37568"/>
        <dbReference type="ChEBI" id="CHEBI:63528"/>
        <dbReference type="EC" id="3.6.1.9"/>
    </reaction>
</comment>
<dbReference type="Gene3D" id="3.90.950.10">
    <property type="match status" value="1"/>
</dbReference>
<dbReference type="GO" id="GO:0009117">
    <property type="term" value="P:nucleotide metabolic process"/>
    <property type="evidence" value="ECO:0007669"/>
    <property type="project" value="UniProtKB-KW"/>
</dbReference>
<dbReference type="EC" id="3.6.1.9" evidence="4"/>
<comment type="similarity">
    <text evidence="4">Belongs to the Maf family. YhdE subfamily.</text>
</comment>
<comment type="function">
    <text evidence="4">Nucleoside triphosphate pyrophosphatase that hydrolyzes dTTP and UTP. May have a dual role in cell division arrest and in preventing the incorporation of modified nucleotides into cellular nucleic acids.</text>
</comment>
<evidence type="ECO:0000256" key="2">
    <source>
        <dbReference type="ARBA" id="ARBA00022801"/>
    </source>
</evidence>